<dbReference type="AlphaFoldDB" id="A0A1D2YS03"/>
<keyword evidence="8" id="KW-1185">Reference proteome</keyword>
<dbReference type="STRING" id="337097.BHF71_04750"/>
<dbReference type="InterPro" id="IPR000994">
    <property type="entry name" value="Pept_M24"/>
</dbReference>
<dbReference type="PRINTS" id="PR00599">
    <property type="entry name" value="MAPEPTIDASE"/>
</dbReference>
<evidence type="ECO:0000313" key="7">
    <source>
        <dbReference type="EMBL" id="OEF95556.1"/>
    </source>
</evidence>
<comment type="caution">
    <text evidence="7">The sequence shown here is derived from an EMBL/GenBank/DDBJ whole genome shotgun (WGS) entry which is preliminary data.</text>
</comment>
<keyword evidence="4" id="KW-0378">Hydrolase</keyword>
<dbReference type="SUPFAM" id="SSF55920">
    <property type="entry name" value="Creatinase/aminopeptidase"/>
    <property type="match status" value="1"/>
</dbReference>
<dbReference type="GO" id="GO:0008235">
    <property type="term" value="F:metalloexopeptidase activity"/>
    <property type="evidence" value="ECO:0007669"/>
    <property type="project" value="UniProtKB-ARBA"/>
</dbReference>
<comment type="cofactor">
    <cofactor evidence="1">
        <name>Mn(2+)</name>
        <dbReference type="ChEBI" id="CHEBI:29035"/>
    </cofactor>
</comment>
<sequence>MLITNPSNRRYITGFTGSAGYALITQNKAIFITDFRYIQQAKTQAPSFEIVQHSGSIVDAVKEQLINFEVHNLGFEKDDVTYSLFKKFEESFSGVKLVPLSQVIESLRIVKDEEEIKLIKKATEIADQAFSHILNVIKPGIKEVDVSLELEFKMRELGAQGASFEIIVASGFRSALPHGIASEKVIETGDFVTIDFGAIYNGYVSDITRTVVVGKASEKQKEIYNIVLEAQLNGVNKIRAGMTGKEADALTRDIIARYGYAEYFGHGTGHGIGLDVHEAPTVSHKGETVLKPGMLVTVEPGIYIPEFGGVRIEDDLLITETGNEILTKSTKDLIIID</sequence>
<dbReference type="GO" id="GO:0004177">
    <property type="term" value="F:aminopeptidase activity"/>
    <property type="evidence" value="ECO:0007669"/>
    <property type="project" value="UniProtKB-ARBA"/>
</dbReference>
<dbReference type="PANTHER" id="PTHR46112:SF3">
    <property type="entry name" value="AMINOPEPTIDASE YPDF"/>
    <property type="match status" value="1"/>
</dbReference>
<feature type="domain" description="Creatinase N-terminal" evidence="6">
    <location>
        <begin position="1"/>
        <end position="110"/>
    </location>
</feature>
<dbReference type="InterPro" id="IPR000587">
    <property type="entry name" value="Creatinase_N"/>
</dbReference>
<reference evidence="7 8" key="1">
    <citation type="submission" date="2016-09" db="EMBL/GenBank/DDBJ databases">
        <title>Draft genome sequence for the type strain of Vulcanibacillus modesticaldus BR, a strictly anaerobic, moderately thermophilic, and nitrate-reducing bacterium from deep sea-hydrothermal vents of the Mid-Atlantic Ridge.</title>
        <authorList>
            <person name="Abin C.A."/>
            <person name="Hollibaugh J.T."/>
        </authorList>
    </citation>
    <scope>NUCLEOTIDE SEQUENCE [LARGE SCALE GENOMIC DNA]</scope>
    <source>
        <strain evidence="7 8">BR</strain>
    </source>
</reference>
<accession>A0A1D2YS03</accession>
<dbReference type="GO" id="GO:0046872">
    <property type="term" value="F:metal ion binding"/>
    <property type="evidence" value="ECO:0007669"/>
    <property type="project" value="UniProtKB-KW"/>
</dbReference>
<evidence type="ECO:0000313" key="8">
    <source>
        <dbReference type="Proteomes" id="UP000243739"/>
    </source>
</evidence>
<dbReference type="FunFam" id="3.90.230.10:FF:000014">
    <property type="entry name" value="Aminopeptidase P family protein"/>
    <property type="match status" value="1"/>
</dbReference>
<evidence type="ECO:0000259" key="6">
    <source>
        <dbReference type="Pfam" id="PF01321"/>
    </source>
</evidence>
<evidence type="ECO:0000259" key="5">
    <source>
        <dbReference type="Pfam" id="PF00557"/>
    </source>
</evidence>
<dbReference type="Gene3D" id="3.40.350.10">
    <property type="entry name" value="Creatinase/prolidase N-terminal domain"/>
    <property type="match status" value="1"/>
</dbReference>
<proteinExistence type="inferred from homology"/>
<evidence type="ECO:0000256" key="2">
    <source>
        <dbReference type="ARBA" id="ARBA00008766"/>
    </source>
</evidence>
<dbReference type="EMBL" id="MIJF01000100">
    <property type="protein sequence ID" value="OEF95556.1"/>
    <property type="molecule type" value="Genomic_DNA"/>
</dbReference>
<comment type="similarity">
    <text evidence="2">Belongs to the peptidase M24B family.</text>
</comment>
<dbReference type="Proteomes" id="UP000243739">
    <property type="component" value="Unassembled WGS sequence"/>
</dbReference>
<protein>
    <submittedName>
        <fullName evidence="7">Xaa-Pro dipeptidase</fullName>
    </submittedName>
</protein>
<dbReference type="CDD" id="cd01092">
    <property type="entry name" value="APP-like"/>
    <property type="match status" value="1"/>
</dbReference>
<dbReference type="Pfam" id="PF01321">
    <property type="entry name" value="Creatinase_N"/>
    <property type="match status" value="1"/>
</dbReference>
<keyword evidence="3" id="KW-0479">Metal-binding</keyword>
<evidence type="ECO:0000256" key="3">
    <source>
        <dbReference type="ARBA" id="ARBA00022723"/>
    </source>
</evidence>
<dbReference type="InterPro" id="IPR001131">
    <property type="entry name" value="Peptidase_M24B_aminopep-P_CS"/>
</dbReference>
<evidence type="ECO:0000256" key="4">
    <source>
        <dbReference type="ARBA" id="ARBA00022801"/>
    </source>
</evidence>
<dbReference type="Gene3D" id="3.90.230.10">
    <property type="entry name" value="Creatinase/methionine aminopeptidase superfamily"/>
    <property type="match status" value="1"/>
</dbReference>
<dbReference type="InterPro" id="IPR036005">
    <property type="entry name" value="Creatinase/aminopeptidase-like"/>
</dbReference>
<dbReference type="InterPro" id="IPR050659">
    <property type="entry name" value="Peptidase_M24B"/>
</dbReference>
<dbReference type="InterPro" id="IPR029149">
    <property type="entry name" value="Creatin/AminoP/Spt16_N"/>
</dbReference>
<dbReference type="PANTHER" id="PTHR46112">
    <property type="entry name" value="AMINOPEPTIDASE"/>
    <property type="match status" value="1"/>
</dbReference>
<organism evidence="7 8">
    <name type="scientific">Vulcanibacillus modesticaldus</name>
    <dbReference type="NCBI Taxonomy" id="337097"/>
    <lineage>
        <taxon>Bacteria</taxon>
        <taxon>Bacillati</taxon>
        <taxon>Bacillota</taxon>
        <taxon>Bacilli</taxon>
        <taxon>Bacillales</taxon>
        <taxon>Bacillaceae</taxon>
        <taxon>Vulcanibacillus</taxon>
    </lineage>
</organism>
<dbReference type="Pfam" id="PF00557">
    <property type="entry name" value="Peptidase_M24"/>
    <property type="match status" value="1"/>
</dbReference>
<gene>
    <name evidence="7" type="ORF">BHF71_04750</name>
</gene>
<dbReference type="InterPro" id="IPR001714">
    <property type="entry name" value="Pept_M24_MAP"/>
</dbReference>
<dbReference type="PROSITE" id="PS00491">
    <property type="entry name" value="PROLINE_PEPTIDASE"/>
    <property type="match status" value="1"/>
</dbReference>
<feature type="domain" description="Peptidase M24" evidence="5">
    <location>
        <begin position="118"/>
        <end position="320"/>
    </location>
</feature>
<evidence type="ECO:0000256" key="1">
    <source>
        <dbReference type="ARBA" id="ARBA00001936"/>
    </source>
</evidence>
<name>A0A1D2YS03_9BACI</name>